<feature type="compositionally biased region" description="Basic and acidic residues" evidence="1">
    <location>
        <begin position="714"/>
        <end position="735"/>
    </location>
</feature>
<keyword evidence="4" id="KW-1185">Reference proteome</keyword>
<feature type="compositionally biased region" description="Polar residues" evidence="1">
    <location>
        <begin position="178"/>
        <end position="197"/>
    </location>
</feature>
<evidence type="ECO:0000259" key="2">
    <source>
        <dbReference type="Pfam" id="PF25995"/>
    </source>
</evidence>
<dbReference type="Pfam" id="PF25995">
    <property type="entry name" value="STB6_N"/>
    <property type="match status" value="1"/>
</dbReference>
<reference evidence="4" key="1">
    <citation type="journal article" date="2017" name="Nat. Microbiol.">
        <title>Global analysis of biosynthetic gene clusters reveals vast potential of secondary metabolite production in Penicillium species.</title>
        <authorList>
            <person name="Nielsen J.C."/>
            <person name="Grijseels S."/>
            <person name="Prigent S."/>
            <person name="Ji B."/>
            <person name="Dainat J."/>
            <person name="Nielsen K.F."/>
            <person name="Frisvad J.C."/>
            <person name="Workman M."/>
            <person name="Nielsen J."/>
        </authorList>
    </citation>
    <scope>NUCLEOTIDE SEQUENCE [LARGE SCALE GENOMIC DNA]</scope>
    <source>
        <strain evidence="4">IBT 31811</strain>
    </source>
</reference>
<organism evidence="3 4">
    <name type="scientific">Penicillium antarcticum</name>
    <dbReference type="NCBI Taxonomy" id="416450"/>
    <lineage>
        <taxon>Eukaryota</taxon>
        <taxon>Fungi</taxon>
        <taxon>Dikarya</taxon>
        <taxon>Ascomycota</taxon>
        <taxon>Pezizomycotina</taxon>
        <taxon>Eurotiomycetes</taxon>
        <taxon>Eurotiomycetidae</taxon>
        <taxon>Eurotiales</taxon>
        <taxon>Aspergillaceae</taxon>
        <taxon>Penicillium</taxon>
    </lineage>
</organism>
<dbReference type="STRING" id="416450.A0A1V6Q547"/>
<feature type="compositionally biased region" description="Basic and acidic residues" evidence="1">
    <location>
        <begin position="689"/>
        <end position="698"/>
    </location>
</feature>
<feature type="compositionally biased region" description="Gly residues" evidence="1">
    <location>
        <begin position="17"/>
        <end position="115"/>
    </location>
</feature>
<evidence type="ECO:0000313" key="4">
    <source>
        <dbReference type="Proteomes" id="UP000191672"/>
    </source>
</evidence>
<dbReference type="Proteomes" id="UP000191672">
    <property type="component" value="Unassembled WGS sequence"/>
</dbReference>
<dbReference type="GO" id="GO:0070822">
    <property type="term" value="C:Sin3-type complex"/>
    <property type="evidence" value="ECO:0007669"/>
    <property type="project" value="TreeGrafter"/>
</dbReference>
<feature type="region of interest" description="Disordered" evidence="1">
    <location>
        <begin position="178"/>
        <end position="220"/>
    </location>
</feature>
<dbReference type="InterPro" id="IPR038919">
    <property type="entry name" value="STB2/STB2"/>
</dbReference>
<dbReference type="AlphaFoldDB" id="A0A1V6Q547"/>
<evidence type="ECO:0000256" key="1">
    <source>
        <dbReference type="SAM" id="MobiDB-lite"/>
    </source>
</evidence>
<sequence>MGLFHHHDHHKEEGHHGGPPHGGPQQGPGGPGGPGFGGPQGGPQHNGGPSGPGGFGGPGGHQEGPGFGGPQGGPGGPGGHHGGPGGPGGQGGFGGPQGGPGGPGGHHGGHGGPQGGISSPPSDVAALRSSSFRSAEVAKALASLAALHSGLITCPKTHYPDMSQSSLLEGNLSIMQTSAQATPSVERTDPLQTIRTSESIRRSPASNTNEIDRPPPQGHQKLVFTDPVALRYLEEDPSTDVLHRRETLQGYEIYIVEQWACSRVHPTFVISTYTGDPSHTVFVGVLSVPTNEATWSPRLRMYFDAMKQCHARKKETPLGTVMVTNLSSFPSALSVIPVPGGDIKKHREDFIVNEDLKRLGCAGRAGLKLQAPSAATEAKFHQLYRTSERVPLYAAVMELVKQCQIALMVFDKLAPEYVDGLLCDVTEAAISDWWTDIGTDLYNIEPSDSNLGPTSVAALLGTLLGARNRLHAYGAPVGKDAFDFANLKRGIGSFQKSQKMRKSRRLDRHTLDRLHRATAKAANSEGWTDAVKSTMAELSGQGGEMVMGMVRGRDKGGIADIETLDLDTFVQCCNGERAKWLWLGRPRKSGFEDGFTRGTGSDMMFTTDEQGGYVWTSRKNHSTDDMHERLSSTFDRPWKIPEPPVVEEKEHRKKGVSGRVSDARAGLGRFKDAVGLQGLRSHHQQQSRESAELTHDAAYRPSIDSDSEMPIAKPRTDSGFRSSETKTGTEMKDPIGEEQEEKPSQLLPIPDSAETKAPEIHIESAPPTVEFDTQPQPDQLAPHPEVIDEESDMERVMSRSTAASSDRDREGSVNGFAIMALRRPQSSEDFQISEREIERRDNDCARHLSFSTVEEVVLKWEPIGNKPVIKETDNLEDSIAQEDMLASEGRIFSSRILELSQHTVPWVERQVDSVDSLNQVLYDRHEELNSVYLERFADYQRLRERSSDILLDENHHLTDGVKRVELLGAKLDYELHVLESKVEDMEAGLSDFERHIVNIETRIKALVKGEAQHSITWTTWLARTMGFSPQ</sequence>
<dbReference type="PANTHER" id="PTHR31011">
    <property type="entry name" value="PROTEIN STB2-RELATED"/>
    <property type="match status" value="1"/>
</dbReference>
<name>A0A1V6Q547_9EURO</name>
<feature type="compositionally biased region" description="Basic and acidic residues" evidence="1">
    <location>
        <begin position="753"/>
        <end position="762"/>
    </location>
</feature>
<dbReference type="PANTHER" id="PTHR31011:SF2">
    <property type="entry name" value="PROTEIN STB2-RELATED"/>
    <property type="match status" value="1"/>
</dbReference>
<accession>A0A1V6Q547</accession>
<dbReference type="EMBL" id="MDYN01000013">
    <property type="protein sequence ID" value="OQD84370.1"/>
    <property type="molecule type" value="Genomic_DNA"/>
</dbReference>
<proteinExistence type="predicted"/>
<feature type="region of interest" description="Disordered" evidence="1">
    <location>
        <begin position="1"/>
        <end position="128"/>
    </location>
</feature>
<feature type="region of interest" description="Disordered" evidence="1">
    <location>
        <begin position="678"/>
        <end position="811"/>
    </location>
</feature>
<feature type="domain" description="STB6-like N-terminal" evidence="2">
    <location>
        <begin position="220"/>
        <end position="359"/>
    </location>
</feature>
<comment type="caution">
    <text evidence="3">The sequence shown here is derived from an EMBL/GenBank/DDBJ whole genome shotgun (WGS) entry which is preliminary data.</text>
</comment>
<evidence type="ECO:0000313" key="3">
    <source>
        <dbReference type="EMBL" id="OQD84370.1"/>
    </source>
</evidence>
<dbReference type="InterPro" id="IPR059025">
    <property type="entry name" value="STB6_N"/>
</dbReference>
<protein>
    <recommendedName>
        <fullName evidence="2">STB6-like N-terminal domain-containing protein</fullName>
    </recommendedName>
</protein>
<gene>
    <name evidence="3" type="ORF">PENANT_c013G00444</name>
</gene>